<feature type="non-terminal residue" evidence="1">
    <location>
        <position position="71"/>
    </location>
</feature>
<dbReference type="Gene3D" id="1.20.120.910">
    <property type="entry name" value="DksA, coiled-coil domain"/>
    <property type="match status" value="1"/>
</dbReference>
<reference evidence="1" key="1">
    <citation type="journal article" date="2014" name="Front. Microbiol.">
        <title>High frequency of phylogenetically diverse reductive dehalogenase-homologous genes in deep subseafloor sedimentary metagenomes.</title>
        <authorList>
            <person name="Kawai M."/>
            <person name="Futagami T."/>
            <person name="Toyoda A."/>
            <person name="Takaki Y."/>
            <person name="Nishi S."/>
            <person name="Hori S."/>
            <person name="Arai W."/>
            <person name="Tsubouchi T."/>
            <person name="Morono Y."/>
            <person name="Uchiyama I."/>
            <person name="Ito T."/>
            <person name="Fujiyama A."/>
            <person name="Inagaki F."/>
            <person name="Takami H."/>
        </authorList>
    </citation>
    <scope>NUCLEOTIDE SEQUENCE</scope>
    <source>
        <strain evidence="1">Expedition CK06-06</strain>
    </source>
</reference>
<dbReference type="EMBL" id="BARU01043690">
    <property type="protein sequence ID" value="GAH84057.1"/>
    <property type="molecule type" value="Genomic_DNA"/>
</dbReference>
<sequence>MNARTKRRITRKQTEALKKRLLARRSRLLRGLQSQLAALRQTDQRRVSDTADVANDAVLDFQSLQVAQVEA</sequence>
<accession>X1IQT7</accession>
<gene>
    <name evidence="1" type="ORF">S03H2_66843</name>
</gene>
<organism evidence="1">
    <name type="scientific">marine sediment metagenome</name>
    <dbReference type="NCBI Taxonomy" id="412755"/>
    <lineage>
        <taxon>unclassified sequences</taxon>
        <taxon>metagenomes</taxon>
        <taxon>ecological metagenomes</taxon>
    </lineage>
</organism>
<comment type="caution">
    <text evidence="1">The sequence shown here is derived from an EMBL/GenBank/DDBJ whole genome shotgun (WGS) entry which is preliminary data.</text>
</comment>
<dbReference type="AlphaFoldDB" id="X1IQT7"/>
<name>X1IQT7_9ZZZZ</name>
<proteinExistence type="predicted"/>
<evidence type="ECO:0000313" key="1">
    <source>
        <dbReference type="EMBL" id="GAH84057.1"/>
    </source>
</evidence>
<dbReference type="InterPro" id="IPR037187">
    <property type="entry name" value="DnaK_N"/>
</dbReference>
<dbReference type="SUPFAM" id="SSF109635">
    <property type="entry name" value="DnaK suppressor protein DksA, alpha-hairpin domain"/>
    <property type="match status" value="1"/>
</dbReference>
<protein>
    <submittedName>
        <fullName evidence="1">Uncharacterized protein</fullName>
    </submittedName>
</protein>